<reference evidence="2" key="1">
    <citation type="journal article" date="2019" name="Int. J. Syst. Evol. Microbiol.">
        <title>The Global Catalogue of Microorganisms (GCM) 10K type strain sequencing project: providing services to taxonomists for standard genome sequencing and annotation.</title>
        <authorList>
            <consortium name="The Broad Institute Genomics Platform"/>
            <consortium name="The Broad Institute Genome Sequencing Center for Infectious Disease"/>
            <person name="Wu L."/>
            <person name="Ma J."/>
        </authorList>
    </citation>
    <scope>NUCLEOTIDE SEQUENCE [LARGE SCALE GENOMIC DNA]</scope>
    <source>
        <strain evidence="2">NBRC 111981</strain>
    </source>
</reference>
<proteinExistence type="predicted"/>
<accession>A0ABQ5XEA5</accession>
<comment type="caution">
    <text evidence="1">The sequence shown here is derived from an EMBL/GenBank/DDBJ whole genome shotgun (WGS) entry which is preliminary data.</text>
</comment>
<evidence type="ECO:0000313" key="1">
    <source>
        <dbReference type="EMBL" id="GLQ89973.1"/>
    </source>
</evidence>
<organism evidence="1 2">
    <name type="scientific">Dyella flagellata</name>
    <dbReference type="NCBI Taxonomy" id="1867833"/>
    <lineage>
        <taxon>Bacteria</taxon>
        <taxon>Pseudomonadati</taxon>
        <taxon>Pseudomonadota</taxon>
        <taxon>Gammaproteobacteria</taxon>
        <taxon>Lysobacterales</taxon>
        <taxon>Rhodanobacteraceae</taxon>
        <taxon>Dyella</taxon>
    </lineage>
</organism>
<evidence type="ECO:0000313" key="2">
    <source>
        <dbReference type="Proteomes" id="UP001156627"/>
    </source>
</evidence>
<dbReference type="EMBL" id="BSOA01000044">
    <property type="protein sequence ID" value="GLQ89973.1"/>
    <property type="molecule type" value="Genomic_DNA"/>
</dbReference>
<gene>
    <name evidence="1" type="ORF">GCM10007898_35480</name>
</gene>
<protein>
    <submittedName>
        <fullName evidence="1">Uncharacterized protein</fullName>
    </submittedName>
</protein>
<name>A0ABQ5XEA5_9GAMM</name>
<dbReference type="Proteomes" id="UP001156627">
    <property type="component" value="Unassembled WGS sequence"/>
</dbReference>
<keyword evidence="2" id="KW-1185">Reference proteome</keyword>
<sequence>MDGLMPVTKDSGGLPTPGGMMPNDQEFGLAEAFPGFNLTEGMMAFFDGAIILDREHPQASLRKDAPKVTTNILASFIDIVLPGPGDATLVVVELKVWVQVACVLFELVGRAAVVESIKQCSVHI</sequence>